<gene>
    <name evidence="1" type="ORF">J41TS12_39000</name>
</gene>
<reference evidence="1 2" key="1">
    <citation type="submission" date="2021-03" db="EMBL/GenBank/DDBJ databases">
        <title>Antimicrobial resistance genes in bacteria isolated from Japanese honey, and their potential for conferring macrolide and lincosamide resistance in the American foulbrood pathogen Paenibacillus larvae.</title>
        <authorList>
            <person name="Okamoto M."/>
            <person name="Kumagai M."/>
            <person name="Kanamori H."/>
            <person name="Takamatsu D."/>
        </authorList>
    </citation>
    <scope>NUCLEOTIDE SEQUENCE [LARGE SCALE GENOMIC DNA]</scope>
    <source>
        <strain evidence="1 2">J41TS12</strain>
    </source>
</reference>
<organism evidence="1 2">
    <name type="scientific">Paenibacillus antibioticophila</name>
    <dbReference type="NCBI Taxonomy" id="1274374"/>
    <lineage>
        <taxon>Bacteria</taxon>
        <taxon>Bacillati</taxon>
        <taxon>Bacillota</taxon>
        <taxon>Bacilli</taxon>
        <taxon>Bacillales</taxon>
        <taxon>Paenibacillaceae</taxon>
        <taxon>Paenibacillus</taxon>
    </lineage>
</organism>
<keyword evidence="2" id="KW-1185">Reference proteome</keyword>
<proteinExistence type="predicted"/>
<evidence type="ECO:0000313" key="1">
    <source>
        <dbReference type="EMBL" id="GIO39039.1"/>
    </source>
</evidence>
<dbReference type="EMBL" id="BORR01000017">
    <property type="protein sequence ID" value="GIO39039.1"/>
    <property type="molecule type" value="Genomic_DNA"/>
</dbReference>
<sequence>MKCAVEAKAFAFASGFLQNQNFPQFENSANNSDRKYTSQVAAERKIQQFNLYTKNIITNFGSY</sequence>
<protein>
    <submittedName>
        <fullName evidence="1">Uncharacterized protein</fullName>
    </submittedName>
</protein>
<name>A0A920CJ56_9BACL</name>
<evidence type="ECO:0000313" key="2">
    <source>
        <dbReference type="Proteomes" id="UP000681162"/>
    </source>
</evidence>
<dbReference type="AlphaFoldDB" id="A0A920CJ56"/>
<comment type="caution">
    <text evidence="1">The sequence shown here is derived from an EMBL/GenBank/DDBJ whole genome shotgun (WGS) entry which is preliminary data.</text>
</comment>
<accession>A0A920CJ56</accession>
<dbReference type="Proteomes" id="UP000681162">
    <property type="component" value="Unassembled WGS sequence"/>
</dbReference>